<dbReference type="RefSeq" id="WP_205005664.1">
    <property type="nucleotide sequence ID" value="NZ_CBCRXA010000004.1"/>
</dbReference>
<dbReference type="PROSITE" id="PS51257">
    <property type="entry name" value="PROKAR_LIPOPROTEIN"/>
    <property type="match status" value="1"/>
</dbReference>
<sequence length="110" mass="12170">MRKKHFFIAIAIVACWTTYSDLNSGSLPASATNQASIQVTGTEHAAIPHKRIKVNPGDTLLSISERLNKDEPSIEQLLKDFALLNPSADPNHLEIGKDYAFPLYYKSEGK</sequence>
<comment type="caution">
    <text evidence="1">The sequence shown here is derived from an EMBL/GenBank/DDBJ whole genome shotgun (WGS) entry which is preliminary data.</text>
</comment>
<evidence type="ECO:0000313" key="1">
    <source>
        <dbReference type="EMBL" id="MBM7657315.1"/>
    </source>
</evidence>
<proteinExistence type="predicted"/>
<gene>
    <name evidence="1" type="ORF">JOC27_000758</name>
</gene>
<evidence type="ECO:0008006" key="3">
    <source>
        <dbReference type="Google" id="ProtNLM"/>
    </source>
</evidence>
<protein>
    <recommendedName>
        <fullName evidence="3">LysM domain-containing protein</fullName>
    </recommendedName>
</protein>
<evidence type="ECO:0000313" key="2">
    <source>
        <dbReference type="Proteomes" id="UP000823201"/>
    </source>
</evidence>
<dbReference type="Proteomes" id="UP000823201">
    <property type="component" value="Unassembled WGS sequence"/>
</dbReference>
<name>A0ABS2Q7B7_9BACL</name>
<keyword evidence="2" id="KW-1185">Reference proteome</keyword>
<reference evidence="1 2" key="1">
    <citation type="submission" date="2021-01" db="EMBL/GenBank/DDBJ databases">
        <title>Genomic Encyclopedia of Type Strains, Phase IV (KMG-IV): sequencing the most valuable type-strain genomes for metagenomic binning, comparative biology and taxonomic classification.</title>
        <authorList>
            <person name="Goeker M."/>
        </authorList>
    </citation>
    <scope>NUCLEOTIDE SEQUENCE [LARGE SCALE GENOMIC DNA]</scope>
    <source>
        <strain evidence="1 2">DSM 100968</strain>
    </source>
</reference>
<dbReference type="EMBL" id="JAFBEV010000005">
    <property type="protein sequence ID" value="MBM7657315.1"/>
    <property type="molecule type" value="Genomic_DNA"/>
</dbReference>
<organism evidence="1 2">
    <name type="scientific">Sporolactobacillus spathodeae</name>
    <dbReference type="NCBI Taxonomy" id="1465502"/>
    <lineage>
        <taxon>Bacteria</taxon>
        <taxon>Bacillati</taxon>
        <taxon>Bacillota</taxon>
        <taxon>Bacilli</taxon>
        <taxon>Bacillales</taxon>
        <taxon>Sporolactobacillaceae</taxon>
        <taxon>Sporolactobacillus</taxon>
    </lineage>
</organism>
<accession>A0ABS2Q7B7</accession>